<dbReference type="PANTHER" id="PTHR31972">
    <property type="entry name" value="EXPRESSED PROTEIN"/>
    <property type="match status" value="1"/>
</dbReference>
<dbReference type="Gramene" id="QL12p021339:mrna">
    <property type="protein sequence ID" value="QL12p021339:mrna:CDS:1"/>
    <property type="gene ID" value="QL12p021339"/>
</dbReference>
<dbReference type="GeneID" id="115971969"/>
<dbReference type="FunCoup" id="A0A7N2N218">
    <property type="interactions" value="1765"/>
</dbReference>
<dbReference type="KEGG" id="qlo:115971969"/>
<evidence type="ECO:0000313" key="1">
    <source>
        <dbReference type="EnsemblPlants" id="QL12p021339:mrna:CDS:1"/>
    </source>
</evidence>
<organism evidence="1 2">
    <name type="scientific">Quercus lobata</name>
    <name type="common">Valley oak</name>
    <dbReference type="NCBI Taxonomy" id="97700"/>
    <lineage>
        <taxon>Eukaryota</taxon>
        <taxon>Viridiplantae</taxon>
        <taxon>Streptophyta</taxon>
        <taxon>Embryophyta</taxon>
        <taxon>Tracheophyta</taxon>
        <taxon>Spermatophyta</taxon>
        <taxon>Magnoliopsida</taxon>
        <taxon>eudicotyledons</taxon>
        <taxon>Gunneridae</taxon>
        <taxon>Pentapetalae</taxon>
        <taxon>rosids</taxon>
        <taxon>fabids</taxon>
        <taxon>Fagales</taxon>
        <taxon>Fagaceae</taxon>
        <taxon>Quercus</taxon>
    </lineage>
</organism>
<dbReference type="EMBL" id="LRBV02000012">
    <property type="status" value="NOT_ANNOTATED_CDS"/>
    <property type="molecule type" value="Genomic_DNA"/>
</dbReference>
<reference evidence="1 2" key="1">
    <citation type="journal article" date="2016" name="G3 (Bethesda)">
        <title>First Draft Assembly and Annotation of the Genome of a California Endemic Oak Quercus lobata Nee (Fagaceae).</title>
        <authorList>
            <person name="Sork V.L."/>
            <person name="Fitz-Gibbon S.T."/>
            <person name="Puiu D."/>
            <person name="Crepeau M."/>
            <person name="Gugger P.F."/>
            <person name="Sherman R."/>
            <person name="Stevens K."/>
            <person name="Langley C.H."/>
            <person name="Pellegrini M."/>
            <person name="Salzberg S.L."/>
        </authorList>
    </citation>
    <scope>NUCLEOTIDE SEQUENCE [LARGE SCALE GENOMIC DNA]</scope>
    <source>
        <strain evidence="1 2">cv. SW786</strain>
    </source>
</reference>
<dbReference type="InterPro" id="IPR008586">
    <property type="entry name" value="DUF868_pln"/>
</dbReference>
<dbReference type="Pfam" id="PF05910">
    <property type="entry name" value="DUF868"/>
    <property type="match status" value="1"/>
</dbReference>
<protein>
    <recommendedName>
        <fullName evidence="3">DUF868 family protein</fullName>
    </recommendedName>
</protein>
<dbReference type="Proteomes" id="UP000594261">
    <property type="component" value="Chromosome 12"/>
</dbReference>
<evidence type="ECO:0008006" key="3">
    <source>
        <dbReference type="Google" id="ProtNLM"/>
    </source>
</evidence>
<proteinExistence type="predicted"/>
<keyword evidence="2" id="KW-1185">Reference proteome</keyword>
<dbReference type="OrthoDB" id="1896898at2759"/>
<dbReference type="RefSeq" id="XP_030947957.1">
    <property type="nucleotide sequence ID" value="XM_031092097.1"/>
</dbReference>
<accession>A0A7N2N218</accession>
<gene>
    <name evidence="1" type="primary">LOC115971969</name>
</gene>
<sequence>MRDFPSCFGENGVQVADSSSSSSTTKAAQNVVTCVYQCKLHGRSCLITITWTKSLMGQGLSIGIDDLANQCLCKVDIKPWLFSKRKGSKNLEVDSSKIEIYWDLTNAKFGSGPEPMEGFYLAVVFNQEIVLLLGDLKKEAYKKVDTTDPIHSNAIFIAKREHIFGKKLYGTKAKFCDKGQMHDVTIECDTVGLNDPCLVIRIDSKTVMQIKRLKWKFRGNYTIVVDGLPVEVLWDVHNWLYGNAMGNAVFMFQTCLSAEKLWSSHSIFDPSLLTWSYSQQFRDSQSQGLGFSLILYAWKNE</sequence>
<dbReference type="PANTHER" id="PTHR31972:SF4">
    <property type="entry name" value="DUF868 DOMAIN-CONTAINING PROTEIN"/>
    <property type="match status" value="1"/>
</dbReference>
<name>A0A7N2N218_QUELO</name>
<evidence type="ECO:0000313" key="2">
    <source>
        <dbReference type="Proteomes" id="UP000594261"/>
    </source>
</evidence>
<dbReference type="AlphaFoldDB" id="A0A7N2N218"/>
<dbReference type="EnsemblPlants" id="QL12p021339:mrna">
    <property type="protein sequence ID" value="QL12p021339:mrna:CDS:1"/>
    <property type="gene ID" value="QL12p021339"/>
</dbReference>
<dbReference type="OMA" id="TGANRSM"/>
<reference evidence="1" key="2">
    <citation type="submission" date="2021-01" db="UniProtKB">
        <authorList>
            <consortium name="EnsemblPlants"/>
        </authorList>
    </citation>
    <scope>IDENTIFICATION</scope>
</reference>
<dbReference type="InParanoid" id="A0A7N2N218"/>